<accession>A0A1H9TAH2</accession>
<keyword evidence="3" id="KW-1185">Reference proteome</keyword>
<name>A0A1H9TAH2_9ACTN</name>
<sequence length="181" mass="20531">MDQLTEYAKERESRRLMGVWPRVGTFTFILVVAFMHGGGPWVTGLLVVLGVAAAYLTLSVVIPVQPDHLVRPHETPVGVWSASMRARSFEEVVSRRPNTEEFMTLGGKITFHADGTVVWRVGSFSERRFGPLERRWTPPYDLTARRLKGPRHQLHVAIQTGPDPELDVDDVWLWATKNFPI</sequence>
<protein>
    <submittedName>
        <fullName evidence="2">Uncharacterized protein</fullName>
    </submittedName>
</protein>
<feature type="transmembrane region" description="Helical" evidence="1">
    <location>
        <begin position="41"/>
        <end position="62"/>
    </location>
</feature>
<reference evidence="2 3" key="1">
    <citation type="submission" date="2016-10" db="EMBL/GenBank/DDBJ databases">
        <authorList>
            <person name="de Groot N.N."/>
        </authorList>
    </citation>
    <scope>NUCLEOTIDE SEQUENCE [LARGE SCALE GENOMIC DNA]</scope>
    <source>
        <strain evidence="2 3">DSM 16859</strain>
    </source>
</reference>
<keyword evidence="1" id="KW-0812">Transmembrane</keyword>
<evidence type="ECO:0000256" key="1">
    <source>
        <dbReference type="SAM" id="Phobius"/>
    </source>
</evidence>
<evidence type="ECO:0000313" key="3">
    <source>
        <dbReference type="Proteomes" id="UP000198815"/>
    </source>
</evidence>
<gene>
    <name evidence="2" type="ORF">SAMN05443377_1203</name>
</gene>
<organism evidence="2 3">
    <name type="scientific">Propionibacterium cyclohexanicum</name>
    <dbReference type="NCBI Taxonomy" id="64702"/>
    <lineage>
        <taxon>Bacteria</taxon>
        <taxon>Bacillati</taxon>
        <taxon>Actinomycetota</taxon>
        <taxon>Actinomycetes</taxon>
        <taxon>Propionibacteriales</taxon>
        <taxon>Propionibacteriaceae</taxon>
        <taxon>Propionibacterium</taxon>
    </lineage>
</organism>
<evidence type="ECO:0000313" key="2">
    <source>
        <dbReference type="EMBL" id="SER93769.1"/>
    </source>
</evidence>
<proteinExistence type="predicted"/>
<dbReference type="Proteomes" id="UP000198815">
    <property type="component" value="Unassembled WGS sequence"/>
</dbReference>
<feature type="transmembrane region" description="Helical" evidence="1">
    <location>
        <begin position="19"/>
        <end position="35"/>
    </location>
</feature>
<dbReference type="EMBL" id="FOGZ01000020">
    <property type="protein sequence ID" value="SER93769.1"/>
    <property type="molecule type" value="Genomic_DNA"/>
</dbReference>
<dbReference type="AlphaFoldDB" id="A0A1H9TAH2"/>
<keyword evidence="1" id="KW-1133">Transmembrane helix</keyword>
<keyword evidence="1" id="KW-0472">Membrane</keyword>
<dbReference type="STRING" id="64702.SAMN05443377_1203"/>